<evidence type="ECO:0000256" key="1">
    <source>
        <dbReference type="SAM" id="Phobius"/>
    </source>
</evidence>
<evidence type="ECO:0000259" key="2">
    <source>
        <dbReference type="Pfam" id="PF13239"/>
    </source>
</evidence>
<reference evidence="3 4" key="1">
    <citation type="submission" date="2018-09" db="EMBL/GenBank/DDBJ databases">
        <title>Genomic Encyclopedia of Archaeal and Bacterial Type Strains, Phase II (KMG-II): from individual species to whole genera.</title>
        <authorList>
            <person name="Goeker M."/>
        </authorList>
    </citation>
    <scope>NUCLEOTIDE SEQUENCE [LARGE SCALE GENOMIC DNA]</scope>
    <source>
        <strain evidence="3 4">DSM 16505</strain>
    </source>
</reference>
<dbReference type="EMBL" id="RAQM01000010">
    <property type="protein sequence ID" value="RKF03215.1"/>
    <property type="molecule type" value="Genomic_DNA"/>
</dbReference>
<organism evidence="3 4">
    <name type="scientific">Tenacibaculum lutimaris</name>
    <dbReference type="NCBI Taxonomy" id="285258"/>
    <lineage>
        <taxon>Bacteria</taxon>
        <taxon>Pseudomonadati</taxon>
        <taxon>Bacteroidota</taxon>
        <taxon>Flavobacteriia</taxon>
        <taxon>Flavobacteriales</taxon>
        <taxon>Flavobacteriaceae</taxon>
        <taxon>Tenacibaculum</taxon>
    </lineage>
</organism>
<evidence type="ECO:0000313" key="4">
    <source>
        <dbReference type="Proteomes" id="UP000285780"/>
    </source>
</evidence>
<feature type="transmembrane region" description="Helical" evidence="1">
    <location>
        <begin position="24"/>
        <end position="47"/>
    </location>
</feature>
<keyword evidence="1" id="KW-0812">Transmembrane</keyword>
<sequence>MKRDYSEEQKYLLAKKRVDKIKGFYTHLLVYVAVNIFISIVIIVGLMKDDNYTFVEAISNFGVYATWLFWGIGMVFHWLGVFGTKSFFSKDWEEQKIQEYLEELKKKENGSFK</sequence>
<protein>
    <submittedName>
        <fullName evidence="3">2TM domain-containing protein</fullName>
    </submittedName>
</protein>
<proteinExistence type="predicted"/>
<dbReference type="InterPro" id="IPR025698">
    <property type="entry name" value="2TM_dom"/>
</dbReference>
<dbReference type="Proteomes" id="UP000285780">
    <property type="component" value="Unassembled WGS sequence"/>
</dbReference>
<feature type="domain" description="2TM" evidence="2">
    <location>
        <begin position="14"/>
        <end position="102"/>
    </location>
</feature>
<evidence type="ECO:0000313" key="3">
    <source>
        <dbReference type="EMBL" id="RKF03215.1"/>
    </source>
</evidence>
<name>A0A420DZG4_9FLAO</name>
<comment type="caution">
    <text evidence="3">The sequence shown here is derived from an EMBL/GenBank/DDBJ whole genome shotgun (WGS) entry which is preliminary data.</text>
</comment>
<accession>A0A420DZG4</accession>
<feature type="transmembrane region" description="Helical" evidence="1">
    <location>
        <begin position="67"/>
        <end position="88"/>
    </location>
</feature>
<keyword evidence="4" id="KW-1185">Reference proteome</keyword>
<keyword evidence="1" id="KW-0472">Membrane</keyword>
<dbReference type="AlphaFoldDB" id="A0A420DZG4"/>
<dbReference type="RefSeq" id="WP_028892636.1">
    <property type="nucleotide sequence ID" value="NZ_RAQM01000010.1"/>
</dbReference>
<dbReference type="Pfam" id="PF13239">
    <property type="entry name" value="2TM"/>
    <property type="match status" value="1"/>
</dbReference>
<keyword evidence="1" id="KW-1133">Transmembrane helix</keyword>
<gene>
    <name evidence="3" type="ORF">C8N26_2205</name>
</gene>